<organism evidence="6 7">
    <name type="scientific">Sporomusa ovata</name>
    <dbReference type="NCBI Taxonomy" id="2378"/>
    <lineage>
        <taxon>Bacteria</taxon>
        <taxon>Bacillati</taxon>
        <taxon>Bacillota</taxon>
        <taxon>Negativicutes</taxon>
        <taxon>Selenomonadales</taxon>
        <taxon>Sporomusaceae</taxon>
        <taxon>Sporomusa</taxon>
    </lineage>
</organism>
<dbReference type="Gene3D" id="1.10.10.10">
    <property type="entry name" value="Winged helix-like DNA-binding domain superfamily/Winged helix DNA-binding domain"/>
    <property type="match status" value="1"/>
</dbReference>
<dbReference type="InterPro" id="IPR029063">
    <property type="entry name" value="SAM-dependent_MTases_sf"/>
</dbReference>
<dbReference type="InterPro" id="IPR016461">
    <property type="entry name" value="COMT-like"/>
</dbReference>
<feature type="domain" description="O-methyltransferase C-terminal" evidence="4">
    <location>
        <begin position="222"/>
        <end position="328"/>
    </location>
</feature>
<dbReference type="AlphaFoldDB" id="A0A0U1KUA4"/>
<keyword evidence="2 6" id="KW-0808">Transferase</keyword>
<protein>
    <submittedName>
        <fullName evidence="6">O-methyltransferase</fullName>
    </submittedName>
</protein>
<evidence type="ECO:0000256" key="1">
    <source>
        <dbReference type="ARBA" id="ARBA00022603"/>
    </source>
</evidence>
<evidence type="ECO:0000256" key="3">
    <source>
        <dbReference type="ARBA" id="ARBA00022691"/>
    </source>
</evidence>
<dbReference type="SUPFAM" id="SSF46785">
    <property type="entry name" value="Winged helix' DNA-binding domain"/>
    <property type="match status" value="1"/>
</dbReference>
<accession>A0A0U1KUA4</accession>
<dbReference type="InterPro" id="IPR036390">
    <property type="entry name" value="WH_DNA-bd_sf"/>
</dbReference>
<keyword evidence="3" id="KW-0949">S-adenosyl-L-methionine</keyword>
<gene>
    <name evidence="6" type="ORF">SpAn4DRAFT_1803</name>
</gene>
<keyword evidence="7" id="KW-1185">Reference proteome</keyword>
<evidence type="ECO:0000313" key="7">
    <source>
        <dbReference type="Proteomes" id="UP000049855"/>
    </source>
</evidence>
<reference evidence="7" key="1">
    <citation type="submission" date="2015-03" db="EMBL/GenBank/DDBJ databases">
        <authorList>
            <person name="Nijsse Bart"/>
        </authorList>
    </citation>
    <scope>NUCLEOTIDE SEQUENCE [LARGE SCALE GENOMIC DNA]</scope>
</reference>
<proteinExistence type="predicted"/>
<name>A0A0U1KUA4_9FIRM</name>
<evidence type="ECO:0000259" key="4">
    <source>
        <dbReference type="Pfam" id="PF00891"/>
    </source>
</evidence>
<keyword evidence="1 6" id="KW-0489">Methyltransferase</keyword>
<dbReference type="EMBL" id="CTRP01000003">
    <property type="protein sequence ID" value="CQR70825.1"/>
    <property type="molecule type" value="Genomic_DNA"/>
</dbReference>
<dbReference type="GO" id="GO:0046983">
    <property type="term" value="F:protein dimerization activity"/>
    <property type="evidence" value="ECO:0007669"/>
    <property type="project" value="InterPro"/>
</dbReference>
<dbReference type="InterPro" id="IPR001077">
    <property type="entry name" value="COMT_C"/>
</dbReference>
<sequence>MFLLYSPACNPKSAFLYPRMPSCRSALTDRQLFLFFLYTWHTKTHQTNYFKGGINMDFPEYSPTIFYRLIQQHKEAQLLLAAIRLEVCSYLQKPSSASEIAQHTQCDPQNMDFFLTALSSIGLLKKEHNLFRNSPEAQLYLDKNSSLYLGEYFLFWEKKTSLEQVEELVRHGAAAPCQQDQGHAFYNFRELARLSATEILTGRVQSFLKSAQNIFPKSTPLHLLDLGGGSGRMALEFGKEHPQATGVIFEHPSVADIPAGHIAEEHLEDRFSIIQGDFTCDDIGCGYHLLIVSGVLDFGGDALDELVTKISAAALSGAYLYLVSHDVSDDYTAPKEAIVGWLSSHLAGLRILMPKSRIKAALTAAGFQPLSINEQNGVISRLQGEWYRRD</sequence>
<evidence type="ECO:0000256" key="2">
    <source>
        <dbReference type="ARBA" id="ARBA00022679"/>
    </source>
</evidence>
<dbReference type="PROSITE" id="PS51683">
    <property type="entry name" value="SAM_OMT_II"/>
    <property type="match status" value="1"/>
</dbReference>
<dbReference type="InterPro" id="IPR012967">
    <property type="entry name" value="COMT_dimerisation"/>
</dbReference>
<dbReference type="Pfam" id="PF08100">
    <property type="entry name" value="Dimerisation"/>
    <property type="match status" value="1"/>
</dbReference>
<dbReference type="GO" id="GO:0008171">
    <property type="term" value="F:O-methyltransferase activity"/>
    <property type="evidence" value="ECO:0007669"/>
    <property type="project" value="InterPro"/>
</dbReference>
<dbReference type="Gene3D" id="3.40.50.150">
    <property type="entry name" value="Vaccinia Virus protein VP39"/>
    <property type="match status" value="1"/>
</dbReference>
<dbReference type="Proteomes" id="UP000049855">
    <property type="component" value="Unassembled WGS sequence"/>
</dbReference>
<feature type="domain" description="O-methyltransferase dimerisation" evidence="5">
    <location>
        <begin position="68"/>
        <end position="142"/>
    </location>
</feature>
<dbReference type="GO" id="GO:0032259">
    <property type="term" value="P:methylation"/>
    <property type="evidence" value="ECO:0007669"/>
    <property type="project" value="UniProtKB-KW"/>
</dbReference>
<evidence type="ECO:0000259" key="5">
    <source>
        <dbReference type="Pfam" id="PF08100"/>
    </source>
</evidence>
<evidence type="ECO:0000313" key="6">
    <source>
        <dbReference type="EMBL" id="CQR70825.1"/>
    </source>
</evidence>
<dbReference type="Pfam" id="PF00891">
    <property type="entry name" value="Methyltransf_2"/>
    <property type="match status" value="1"/>
</dbReference>
<dbReference type="SUPFAM" id="SSF53335">
    <property type="entry name" value="S-adenosyl-L-methionine-dependent methyltransferases"/>
    <property type="match status" value="1"/>
</dbReference>
<dbReference type="InterPro" id="IPR036388">
    <property type="entry name" value="WH-like_DNA-bd_sf"/>
</dbReference>